<reference evidence="2" key="2">
    <citation type="submission" date="2021-04" db="EMBL/GenBank/DDBJ databases">
        <authorList>
            <person name="Podell S."/>
        </authorList>
    </citation>
    <scope>NUCLEOTIDE SEQUENCE</scope>
    <source>
        <strain evidence="2">Hildebrandi</strain>
    </source>
</reference>
<feature type="region of interest" description="Disordered" evidence="1">
    <location>
        <begin position="1"/>
        <end position="56"/>
    </location>
</feature>
<dbReference type="AlphaFoldDB" id="A0A9K3LL36"/>
<name>A0A9K3LL36_9STRA</name>
<feature type="region of interest" description="Disordered" evidence="1">
    <location>
        <begin position="134"/>
        <end position="153"/>
    </location>
</feature>
<feature type="compositionally biased region" description="Polar residues" evidence="1">
    <location>
        <begin position="1"/>
        <end position="24"/>
    </location>
</feature>
<dbReference type="EMBL" id="JAGRRH010000010">
    <property type="protein sequence ID" value="KAG7363780.1"/>
    <property type="molecule type" value="Genomic_DNA"/>
</dbReference>
<dbReference type="Proteomes" id="UP000693970">
    <property type="component" value="Unassembled WGS sequence"/>
</dbReference>
<feature type="compositionally biased region" description="Low complexity" evidence="1">
    <location>
        <begin position="25"/>
        <end position="34"/>
    </location>
</feature>
<evidence type="ECO:0000313" key="2">
    <source>
        <dbReference type="EMBL" id="KAG7363780.1"/>
    </source>
</evidence>
<protein>
    <submittedName>
        <fullName evidence="2">Uncharacterized protein</fullName>
    </submittedName>
</protein>
<dbReference type="OrthoDB" id="1426481at2759"/>
<feature type="compositionally biased region" description="Polar residues" evidence="1">
    <location>
        <begin position="40"/>
        <end position="54"/>
    </location>
</feature>
<keyword evidence="3" id="KW-1185">Reference proteome</keyword>
<accession>A0A9K3LL36</accession>
<evidence type="ECO:0000256" key="1">
    <source>
        <dbReference type="SAM" id="MobiDB-lite"/>
    </source>
</evidence>
<proteinExistence type="predicted"/>
<comment type="caution">
    <text evidence="2">The sequence shown here is derived from an EMBL/GenBank/DDBJ whole genome shotgun (WGS) entry which is preliminary data.</text>
</comment>
<gene>
    <name evidence="2" type="ORF">IV203_027141</name>
</gene>
<sequence>MSSTGPETSSPDSSALPSLQCTPLTGTSTGNTTNQFPADVQNNSPATGSDSQIDPTEAPTAIAENNSYTTEQLLVIESIEEEASSMFYVGATYQSSTELRDLVRKFAHEKGFSITTSGTRFSCSRCAEAPSYKARRLKKQQQTPPEKRRKRNTTRVGCSFRISFTHFNRNEKKAGQPIRINASTCYRHTNGCFPSSSQLTIEKRKAGAVAAAVAADESVLKQILTVDDSQIDPASNVLTADVVTEIPTVAVLNNPYTPEQLAVIESIAEEASSMFYIGATYQSSIELRDLVRKFAHEKGFSVTTSGTRFSCSRCAEAPCYRTKRLKKQQQIAPEKRRKRNTTRVGCSFRISFTHFNRNEKKADQPIRINASTCYRHTNGCFPSSSQLSIEKRKAGAVAAAVAADESVLKQILTVMATEKTIPADMLRRLVRPLYPPDTSLDSKFLCNIRLKIKRMLAKGDIDLATSNTGTDDIHSDNGSTS</sequence>
<evidence type="ECO:0000313" key="3">
    <source>
        <dbReference type="Proteomes" id="UP000693970"/>
    </source>
</evidence>
<reference evidence="2" key="1">
    <citation type="journal article" date="2021" name="Sci. Rep.">
        <title>Diploid genomic architecture of Nitzschia inconspicua, an elite biomass production diatom.</title>
        <authorList>
            <person name="Oliver A."/>
            <person name="Podell S."/>
            <person name="Pinowska A."/>
            <person name="Traller J.C."/>
            <person name="Smith S.R."/>
            <person name="McClure R."/>
            <person name="Beliaev A."/>
            <person name="Bohutskyi P."/>
            <person name="Hill E.A."/>
            <person name="Rabines A."/>
            <person name="Zheng H."/>
            <person name="Allen L.Z."/>
            <person name="Kuo A."/>
            <person name="Grigoriev I.V."/>
            <person name="Allen A.E."/>
            <person name="Hazlebeck D."/>
            <person name="Allen E.E."/>
        </authorList>
    </citation>
    <scope>NUCLEOTIDE SEQUENCE</scope>
    <source>
        <strain evidence="2">Hildebrandi</strain>
    </source>
</reference>
<organism evidence="2 3">
    <name type="scientific">Nitzschia inconspicua</name>
    <dbReference type="NCBI Taxonomy" id="303405"/>
    <lineage>
        <taxon>Eukaryota</taxon>
        <taxon>Sar</taxon>
        <taxon>Stramenopiles</taxon>
        <taxon>Ochrophyta</taxon>
        <taxon>Bacillariophyta</taxon>
        <taxon>Bacillariophyceae</taxon>
        <taxon>Bacillariophycidae</taxon>
        <taxon>Bacillariales</taxon>
        <taxon>Bacillariaceae</taxon>
        <taxon>Nitzschia</taxon>
    </lineage>
</organism>